<gene>
    <name evidence="1" type="ORF">NMY3_01166</name>
</gene>
<dbReference type="GeneID" id="60421254"/>
<organism evidence="1 2">
    <name type="scientific">Candidatus Nitrosocosmicus oleophilus</name>
    <dbReference type="NCBI Taxonomy" id="1353260"/>
    <lineage>
        <taxon>Archaea</taxon>
        <taxon>Nitrososphaerota</taxon>
        <taxon>Nitrososphaeria</taxon>
        <taxon>Nitrososphaerales</taxon>
        <taxon>Nitrososphaeraceae</taxon>
        <taxon>Candidatus Nitrosocosmicus</taxon>
    </lineage>
</organism>
<accession>A0A654LYM3</accession>
<proteinExistence type="predicted"/>
<evidence type="ECO:0000313" key="1">
    <source>
        <dbReference type="EMBL" id="ALI35371.1"/>
    </source>
</evidence>
<dbReference type="AlphaFoldDB" id="A0A654LYM3"/>
<keyword evidence="2" id="KW-1185">Reference proteome</keyword>
<dbReference type="KEGG" id="taa:NMY3_01166"/>
<dbReference type="EMBL" id="CP012850">
    <property type="protein sequence ID" value="ALI35371.1"/>
    <property type="molecule type" value="Genomic_DNA"/>
</dbReference>
<sequence>MKLNTRLSLTLFCMALTLSIGLSSLSSRAFSQANAFTLDVESINQIREQCGLGKVPEGADVSDVMNSFSQNNVFASDDEIIDQIREQCGSSAARCGCF</sequence>
<evidence type="ECO:0000313" key="2">
    <source>
        <dbReference type="Proteomes" id="UP000058925"/>
    </source>
</evidence>
<protein>
    <submittedName>
        <fullName evidence="1">Uncharacterized protein</fullName>
    </submittedName>
</protein>
<dbReference type="RefSeq" id="WP_231100303.1">
    <property type="nucleotide sequence ID" value="NZ_CP012850.1"/>
</dbReference>
<name>A0A654LYM3_9ARCH</name>
<reference evidence="2" key="1">
    <citation type="submission" date="2015-10" db="EMBL/GenBank/DDBJ databases">
        <title>Niche specialization of a soil ammonia-oxidizing archaeon, Candidatus Nitrosocosmicus oleophilus.</title>
        <authorList>
            <person name="Jung M.-Y."/>
            <person name="Rhee S.-K."/>
        </authorList>
    </citation>
    <scope>NUCLEOTIDE SEQUENCE [LARGE SCALE GENOMIC DNA]</scope>
    <source>
        <strain evidence="2">MY3</strain>
    </source>
</reference>
<dbReference type="Proteomes" id="UP000058925">
    <property type="component" value="Chromosome"/>
</dbReference>